<evidence type="ECO:0000256" key="4">
    <source>
        <dbReference type="SAM" id="SignalP"/>
    </source>
</evidence>
<dbReference type="Pfam" id="PF02191">
    <property type="entry name" value="OLF"/>
    <property type="match status" value="1"/>
</dbReference>
<evidence type="ECO:0000313" key="7">
    <source>
        <dbReference type="EnsemblMetazoa" id="G35113.1:cds"/>
    </source>
</evidence>
<dbReference type="AlphaFoldDB" id="K1RKQ0"/>
<accession>K1RKQ0</accession>
<dbReference type="PANTHER" id="PTHR23192">
    <property type="entry name" value="OLFACTOMEDIN-RELATED"/>
    <property type="match status" value="1"/>
</dbReference>
<keyword evidence="8" id="KW-1185">Reference proteome</keyword>
<evidence type="ECO:0000256" key="3">
    <source>
        <dbReference type="PROSITE-ProRule" id="PRU00446"/>
    </source>
</evidence>
<reference evidence="6" key="1">
    <citation type="journal article" date="2012" name="Nature">
        <title>The oyster genome reveals stress adaptation and complexity of shell formation.</title>
        <authorList>
            <person name="Zhang G."/>
            <person name="Fang X."/>
            <person name="Guo X."/>
            <person name="Li L."/>
            <person name="Luo R."/>
            <person name="Xu F."/>
            <person name="Yang P."/>
            <person name="Zhang L."/>
            <person name="Wang X."/>
            <person name="Qi H."/>
            <person name="Xiong Z."/>
            <person name="Que H."/>
            <person name="Xie Y."/>
            <person name="Holland P.W."/>
            <person name="Paps J."/>
            <person name="Zhu Y."/>
            <person name="Wu F."/>
            <person name="Chen Y."/>
            <person name="Wang J."/>
            <person name="Peng C."/>
            <person name="Meng J."/>
            <person name="Yang L."/>
            <person name="Liu J."/>
            <person name="Wen B."/>
            <person name="Zhang N."/>
            <person name="Huang Z."/>
            <person name="Zhu Q."/>
            <person name="Feng Y."/>
            <person name="Mount A."/>
            <person name="Hedgecock D."/>
            <person name="Xu Z."/>
            <person name="Liu Y."/>
            <person name="Domazet-Loso T."/>
            <person name="Du Y."/>
            <person name="Sun X."/>
            <person name="Zhang S."/>
            <person name="Liu B."/>
            <person name="Cheng P."/>
            <person name="Jiang X."/>
            <person name="Li J."/>
            <person name="Fan D."/>
            <person name="Wang W."/>
            <person name="Fu W."/>
            <person name="Wang T."/>
            <person name="Wang B."/>
            <person name="Zhang J."/>
            <person name="Peng Z."/>
            <person name="Li Y."/>
            <person name="Li N."/>
            <person name="Wang J."/>
            <person name="Chen M."/>
            <person name="He Y."/>
            <person name="Tan F."/>
            <person name="Song X."/>
            <person name="Zheng Q."/>
            <person name="Huang R."/>
            <person name="Yang H."/>
            <person name="Du X."/>
            <person name="Chen L."/>
            <person name="Yang M."/>
            <person name="Gaffney P.M."/>
            <person name="Wang S."/>
            <person name="Luo L."/>
            <person name="She Z."/>
            <person name="Ming Y."/>
            <person name="Huang W."/>
            <person name="Zhang S."/>
            <person name="Huang B."/>
            <person name="Zhang Y."/>
            <person name="Qu T."/>
            <person name="Ni P."/>
            <person name="Miao G."/>
            <person name="Wang J."/>
            <person name="Wang Q."/>
            <person name="Steinberg C.E."/>
            <person name="Wang H."/>
            <person name="Li N."/>
            <person name="Qian L."/>
            <person name="Zhang G."/>
            <person name="Li Y."/>
            <person name="Yang H."/>
            <person name="Liu X."/>
            <person name="Wang J."/>
            <person name="Yin Y."/>
            <person name="Wang J."/>
        </authorList>
    </citation>
    <scope>NUCLEOTIDE SEQUENCE [LARGE SCALE GENOMIC DNA]</scope>
    <source>
        <strain evidence="6">05x7-T-G4-1.051#20</strain>
    </source>
</reference>
<dbReference type="EnsemblMetazoa" id="G35113.1">
    <property type="protein sequence ID" value="G35113.1:cds"/>
    <property type="gene ID" value="G35113"/>
</dbReference>
<evidence type="ECO:0000259" key="5">
    <source>
        <dbReference type="PROSITE" id="PS51132"/>
    </source>
</evidence>
<dbReference type="OMA" id="LPFFCEG"/>
<dbReference type="InterPro" id="IPR050605">
    <property type="entry name" value="Olfactomedin-like_domain"/>
</dbReference>
<comment type="subcellular location">
    <subcellularLocation>
        <location evidence="1">Secreted</location>
    </subcellularLocation>
</comment>
<dbReference type="EnsemblMetazoa" id="G35113.4">
    <property type="protein sequence ID" value="G35113.4:cds"/>
    <property type="gene ID" value="G35113"/>
</dbReference>
<dbReference type="EMBL" id="JH816283">
    <property type="protein sequence ID" value="EKC34886.1"/>
    <property type="molecule type" value="Genomic_DNA"/>
</dbReference>
<keyword evidence="4" id="KW-0732">Signal</keyword>
<evidence type="ECO:0000256" key="1">
    <source>
        <dbReference type="ARBA" id="ARBA00004613"/>
    </source>
</evidence>
<sequence>MEFYIWVFLAFIPCVYSSIPVKNDNCTYLFDMERNSIKVTCSKNVTVTIRGKGNTKLLTGNDLAMRYWFEANQNAHNNKTIRSGNFNTKALNKLKGANRILRKTKKILGKRLVALNVTSGDLEEGDVKLKNDVEILQRYPPGSIFAHQSIVAAILNQYKYLQMAMLTQNNEMKQVVKSMTSLVSATQKSIRSVMTMGEELQEQLVLLNTALVRCNMTIVNKQKDYCPRRLTAIYPSTDRVVKVGITVGAIMKDPVPAGLYWVTYDFSDINQLVGYRTLEDFELDLSPERRKLPFFCEGTGHTVYKNQFFCQKMMTNKIVRYNLMESRWLGELELPGAGAHGAFPYQSDRFSDIDFATDEYGLWVVYASSASNGNIMISKIDEDNFTISETWTTLIPKRTVGNTFMICGVLYATESYTKSPTFIKYVYNTQTGGNKELQSTEIPFSNTIRNEFVSNYMLDYNPLDRKLYTWNHGRIEIYSTMSATTD</sequence>
<evidence type="ECO:0000313" key="6">
    <source>
        <dbReference type="EMBL" id="EKC34886.1"/>
    </source>
</evidence>
<dbReference type="OrthoDB" id="6058931at2759"/>
<gene>
    <name evidence="6" type="ORF">CGI_10027595</name>
</gene>
<dbReference type="PROSITE" id="PS51132">
    <property type="entry name" value="OLF"/>
    <property type="match status" value="1"/>
</dbReference>
<comment type="caution">
    <text evidence="3">Lacks conserved residue(s) required for the propagation of feature annotation.</text>
</comment>
<dbReference type="HOGENOM" id="CLU_561713_0_0_1"/>
<dbReference type="Proteomes" id="UP000005408">
    <property type="component" value="Unassembled WGS sequence"/>
</dbReference>
<keyword evidence="2" id="KW-0964">Secreted</keyword>
<protein>
    <submittedName>
        <fullName evidence="6">Noelin-3</fullName>
    </submittedName>
    <submittedName>
        <fullName evidence="7">Olfactomedin-like domain-containing protein</fullName>
    </submittedName>
</protein>
<evidence type="ECO:0000256" key="2">
    <source>
        <dbReference type="ARBA" id="ARBA00022525"/>
    </source>
</evidence>
<dbReference type="KEGG" id="crg:105327521"/>
<dbReference type="SMART" id="SM00284">
    <property type="entry name" value="OLF"/>
    <property type="match status" value="1"/>
</dbReference>
<feature type="domain" description="Olfactomedin-like" evidence="5">
    <location>
        <begin position="225"/>
        <end position="484"/>
    </location>
</feature>
<organism evidence="6">
    <name type="scientific">Magallana gigas</name>
    <name type="common">Pacific oyster</name>
    <name type="synonym">Crassostrea gigas</name>
    <dbReference type="NCBI Taxonomy" id="29159"/>
    <lineage>
        <taxon>Eukaryota</taxon>
        <taxon>Metazoa</taxon>
        <taxon>Spiralia</taxon>
        <taxon>Lophotrochozoa</taxon>
        <taxon>Mollusca</taxon>
        <taxon>Bivalvia</taxon>
        <taxon>Autobranchia</taxon>
        <taxon>Pteriomorphia</taxon>
        <taxon>Ostreida</taxon>
        <taxon>Ostreoidea</taxon>
        <taxon>Ostreidae</taxon>
        <taxon>Magallana</taxon>
    </lineage>
</organism>
<proteinExistence type="predicted"/>
<dbReference type="EnsemblMetazoa" id="G35113.3">
    <property type="protein sequence ID" value="G35113.3:cds"/>
    <property type="gene ID" value="G35113"/>
</dbReference>
<dbReference type="EnsemblMetazoa" id="G35113.2">
    <property type="protein sequence ID" value="G35113.2:cds"/>
    <property type="gene ID" value="G35113"/>
</dbReference>
<reference evidence="7" key="2">
    <citation type="submission" date="2022-08" db="UniProtKB">
        <authorList>
            <consortium name="EnsemblMetazoa"/>
        </authorList>
    </citation>
    <scope>IDENTIFICATION</scope>
    <source>
        <strain evidence="7">05x7-T-G4-1.051#20</strain>
    </source>
</reference>
<evidence type="ECO:0000313" key="8">
    <source>
        <dbReference type="Proteomes" id="UP000005408"/>
    </source>
</evidence>
<dbReference type="GO" id="GO:0007165">
    <property type="term" value="P:signal transduction"/>
    <property type="evidence" value="ECO:0007669"/>
    <property type="project" value="TreeGrafter"/>
</dbReference>
<feature type="chain" id="PRO_5042455730" evidence="4">
    <location>
        <begin position="18"/>
        <end position="486"/>
    </location>
</feature>
<dbReference type="GO" id="GO:0005615">
    <property type="term" value="C:extracellular space"/>
    <property type="evidence" value="ECO:0007669"/>
    <property type="project" value="TreeGrafter"/>
</dbReference>
<name>K1RKQ0_MAGGI</name>
<feature type="signal peptide" evidence="4">
    <location>
        <begin position="1"/>
        <end position="17"/>
    </location>
</feature>
<dbReference type="InterPro" id="IPR003112">
    <property type="entry name" value="Olfac-like_dom"/>
</dbReference>
<dbReference type="PANTHER" id="PTHR23192:SF87">
    <property type="entry name" value="AMASSIN-3"/>
    <property type="match status" value="1"/>
</dbReference>